<keyword evidence="7 27" id="KW-0732">Signal</keyword>
<evidence type="ECO:0000259" key="29">
    <source>
        <dbReference type="PROSITE" id="PS51392"/>
    </source>
</evidence>
<dbReference type="GO" id="GO:0036498">
    <property type="term" value="P:IRE1-mediated unfolded protein response"/>
    <property type="evidence" value="ECO:0007669"/>
    <property type="project" value="TreeGrafter"/>
</dbReference>
<dbReference type="AlphaFoldDB" id="A0A9D5HA59"/>
<dbReference type="OrthoDB" id="63989at2759"/>
<keyword evidence="6 26" id="KW-0812">Transmembrane</keyword>
<evidence type="ECO:0000256" key="7">
    <source>
        <dbReference type="ARBA" id="ARBA00022729"/>
    </source>
</evidence>
<keyword evidence="9" id="KW-0418">Kinase</keyword>
<dbReference type="EMBL" id="JAGGNH010000006">
    <property type="protein sequence ID" value="KAJ0968867.1"/>
    <property type="molecule type" value="Genomic_DNA"/>
</dbReference>
<dbReference type="GO" id="GO:0016787">
    <property type="term" value="F:hydrolase activity"/>
    <property type="evidence" value="ECO:0007669"/>
    <property type="project" value="UniProtKB-KW"/>
</dbReference>
<evidence type="ECO:0000256" key="23">
    <source>
        <dbReference type="ARBA" id="ARBA00048679"/>
    </source>
</evidence>
<dbReference type="GO" id="GO:0004674">
    <property type="term" value="F:protein serine/threonine kinase activity"/>
    <property type="evidence" value="ECO:0007669"/>
    <property type="project" value="UniProtKB-KW"/>
</dbReference>
<dbReference type="InterPro" id="IPR011009">
    <property type="entry name" value="Kinase-like_dom_sf"/>
</dbReference>
<evidence type="ECO:0000256" key="20">
    <source>
        <dbReference type="ARBA" id="ARBA00023230"/>
    </source>
</evidence>
<reference evidence="30" key="2">
    <citation type="journal article" date="2022" name="Hortic Res">
        <title>The genome of Dioscorea zingiberensis sheds light on the biosynthesis, origin and evolution of the medicinally important diosgenin saponins.</title>
        <authorList>
            <person name="Li Y."/>
            <person name="Tan C."/>
            <person name="Li Z."/>
            <person name="Guo J."/>
            <person name="Li S."/>
            <person name="Chen X."/>
            <person name="Wang C."/>
            <person name="Dai X."/>
            <person name="Yang H."/>
            <person name="Song W."/>
            <person name="Hou L."/>
            <person name="Xu J."/>
            <person name="Tong Z."/>
            <person name="Xu A."/>
            <person name="Yuan X."/>
            <person name="Wang W."/>
            <person name="Yang Q."/>
            <person name="Chen L."/>
            <person name="Sun Z."/>
            <person name="Wang K."/>
            <person name="Pan B."/>
            <person name="Chen J."/>
            <person name="Bao Y."/>
            <person name="Liu F."/>
            <person name="Qi X."/>
            <person name="Gang D.R."/>
            <person name="Wen J."/>
            <person name="Li J."/>
        </authorList>
    </citation>
    <scope>NUCLEOTIDE SEQUENCE</scope>
    <source>
        <strain evidence="30">Dzin_1.0</strain>
    </source>
</reference>
<dbReference type="Gene3D" id="1.10.510.10">
    <property type="entry name" value="Transferase(Phosphotransferase) domain 1"/>
    <property type="match status" value="1"/>
</dbReference>
<evidence type="ECO:0000256" key="4">
    <source>
        <dbReference type="ARBA" id="ARBA00022664"/>
    </source>
</evidence>
<keyword evidence="31" id="KW-1185">Reference proteome</keyword>
<protein>
    <recommendedName>
        <fullName evidence="2">non-specific serine/threonine protein kinase</fullName>
        <ecNumber evidence="2">2.7.11.1</ecNumber>
    </recommendedName>
</protein>
<evidence type="ECO:0000256" key="8">
    <source>
        <dbReference type="ARBA" id="ARBA00022741"/>
    </source>
</evidence>
<dbReference type="PROSITE" id="PS50011">
    <property type="entry name" value="PROTEIN_KINASE_DOM"/>
    <property type="match status" value="1"/>
</dbReference>
<reference evidence="30" key="1">
    <citation type="submission" date="2021-03" db="EMBL/GenBank/DDBJ databases">
        <authorList>
            <person name="Li Z."/>
            <person name="Yang C."/>
        </authorList>
    </citation>
    <scope>NUCLEOTIDE SEQUENCE</scope>
    <source>
        <strain evidence="30">Dzin_1.0</strain>
        <tissue evidence="30">Leaf</tissue>
    </source>
</reference>
<dbReference type="GO" id="GO:0006397">
    <property type="term" value="P:mRNA processing"/>
    <property type="evidence" value="ECO:0007669"/>
    <property type="project" value="UniProtKB-KW"/>
</dbReference>
<dbReference type="Proteomes" id="UP001085076">
    <property type="component" value="Miscellaneous, Linkage group lg06"/>
</dbReference>
<dbReference type="PANTHER" id="PTHR13954:SF6">
    <property type="entry name" value="NON-SPECIFIC SERINE_THREONINE PROTEIN KINASE"/>
    <property type="match status" value="1"/>
</dbReference>
<dbReference type="GO" id="GO:0051082">
    <property type="term" value="F:unfolded protein binding"/>
    <property type="evidence" value="ECO:0007669"/>
    <property type="project" value="TreeGrafter"/>
</dbReference>
<evidence type="ECO:0000256" key="10">
    <source>
        <dbReference type="ARBA" id="ARBA00022801"/>
    </source>
</evidence>
<dbReference type="Pfam" id="PF06479">
    <property type="entry name" value="Ribonuc_2-5A"/>
    <property type="match status" value="1"/>
</dbReference>
<dbReference type="InterPro" id="IPR000719">
    <property type="entry name" value="Prot_kinase_dom"/>
</dbReference>
<comment type="caution">
    <text evidence="30">The sequence shown here is derived from an EMBL/GenBank/DDBJ whole genome shotgun (WGS) entry which is preliminary data.</text>
</comment>
<evidence type="ECO:0000256" key="17">
    <source>
        <dbReference type="ARBA" id="ARBA00023163"/>
    </source>
</evidence>
<evidence type="ECO:0000256" key="15">
    <source>
        <dbReference type="ARBA" id="ARBA00023136"/>
    </source>
</evidence>
<feature type="chain" id="PRO_5038482417" description="non-specific serine/threonine protein kinase" evidence="27">
    <location>
        <begin position="24"/>
        <end position="953"/>
    </location>
</feature>
<comment type="subunit">
    <text evidence="24">Homodimer; disulfide-linked. Dimer formation is driven by hydrophobic interactions within the N-terminal luminal domains and stabilized by disulfide bridges.</text>
</comment>
<feature type="domain" description="Protein kinase" evidence="28">
    <location>
        <begin position="526"/>
        <end position="816"/>
    </location>
</feature>
<dbReference type="Gene3D" id="1.20.1440.180">
    <property type="entry name" value="KEN domain"/>
    <property type="match status" value="1"/>
</dbReference>
<dbReference type="SMART" id="SM00220">
    <property type="entry name" value="S_TKc"/>
    <property type="match status" value="1"/>
</dbReference>
<dbReference type="PROSITE" id="PS51392">
    <property type="entry name" value="KEN"/>
    <property type="match status" value="1"/>
</dbReference>
<proteinExistence type="predicted"/>
<evidence type="ECO:0000256" key="16">
    <source>
        <dbReference type="ARBA" id="ARBA00023157"/>
    </source>
</evidence>
<keyword evidence="13 26" id="KW-1133">Transmembrane helix</keyword>
<dbReference type="GO" id="GO:1990604">
    <property type="term" value="C:IRE1-TRAF2-ASK1 complex"/>
    <property type="evidence" value="ECO:0007669"/>
    <property type="project" value="TreeGrafter"/>
</dbReference>
<keyword evidence="16" id="KW-1015">Disulfide bond</keyword>
<sequence length="953" mass="107099">MRPWSPSLSLFLLVVAGFLISGAHTPISWTTGSHPSSLTSDELVTAEDFWSTSRATVDLPSRLALPSPAASIELVPTEEPARTDGTLDHPARSSLPFASVGDHGKFLVVRENGTLRLRDTKTSNCEWEILTGSRLKEQWNGNGTEHFYSIGEDWALYEHHKGIDKRKLDMTLEESIHKLAKVDGRTAVIGSIQTTVIYVDESTGKILLKDTLPPVDDAGSAFDEKAIQEFQDRAINGSILTIVRKDYSLKSLSLGETLWSLRAAQFTAYTGRNENRLLLGADNVPAVFSPSGENVPVYFMPEDHINPLPYDPQNPIALDSSNERQTLFLFPPFLHDNGNVSSGEKGAPSTISKTIRPASGGPSWRSVFSSPQLDNTSHALTSLLPNKQTHSQPFRDDDTSPMRPGQTAENLRATYQIFALCIILLVILVCILWYVKLRGQVKLDKKLIDSKRMQNAVPKSKKKKAQKGANGKVGATANPMNSPNSSENENVDSTDHTQHKNNERYPFRHLTRENDASDGRWIGRLLVLNSEIGMGSNGTVVLEGVYDGRPVAVKRLLRAHHDIAFKEIQNLIASDRHPNIVRWYGVEQDLDFVYISLERCSCSLGDMIELCANSSSDPDISDTLNSTSVDRLKVRFDFPKNISENLELWREDGFPSSQLLKLMRDVVSGLAHLHEIGIIHRDLKPQNVLISSDKFLKAKLSDMGISKRLLENMSSLSHHATGYGSSGWQAPEQLLHERQTRAVDLFSLGCILFFCITKGKHPFGNHFERDSNILNNRVDLFLVDHIPEAVHLLSQLLDANPDKRPSATGVLHHPLFWSSEMRLSFLRDVSDRVELEDRESESELLKALENVSPVAFGGKWGDKLDSAFITDMGRYRKYNFEFTRDLLRVIRNKLNHYRELPKELQEILGPLPEGFNNYFSKRFPNLLIEVYKVASNYCREEDCFQKYFDRSTL</sequence>
<dbReference type="SMART" id="SM00580">
    <property type="entry name" value="PUG"/>
    <property type="match status" value="1"/>
</dbReference>
<dbReference type="GO" id="GO:0005524">
    <property type="term" value="F:ATP binding"/>
    <property type="evidence" value="ECO:0007669"/>
    <property type="project" value="UniProtKB-KW"/>
</dbReference>
<dbReference type="InterPro" id="IPR010513">
    <property type="entry name" value="KEN_dom"/>
</dbReference>
<dbReference type="FunFam" id="3.30.200.20:FF:000077">
    <property type="entry name" value="Putative Serine/threonine-protein kinase/endoribonuclease IRE1"/>
    <property type="match status" value="1"/>
</dbReference>
<dbReference type="CDD" id="cd10422">
    <property type="entry name" value="RNase_Ire1"/>
    <property type="match status" value="1"/>
</dbReference>
<gene>
    <name evidence="30" type="ORF">J5N97_021744</name>
</gene>
<evidence type="ECO:0000256" key="22">
    <source>
        <dbReference type="ARBA" id="ARBA00047899"/>
    </source>
</evidence>
<dbReference type="PANTHER" id="PTHR13954">
    <property type="entry name" value="IRE1-RELATED"/>
    <property type="match status" value="1"/>
</dbReference>
<evidence type="ECO:0000256" key="13">
    <source>
        <dbReference type="ARBA" id="ARBA00022989"/>
    </source>
</evidence>
<feature type="region of interest" description="Disordered" evidence="25">
    <location>
        <begin position="452"/>
        <end position="504"/>
    </location>
</feature>
<keyword evidence="20" id="KW-0834">Unfolded protein response</keyword>
<keyword evidence="21" id="KW-0511">Multifunctional enzyme</keyword>
<feature type="compositionally biased region" description="Basic and acidic residues" evidence="25">
    <location>
        <begin position="493"/>
        <end position="504"/>
    </location>
</feature>
<feature type="domain" description="KEN" evidence="29">
    <location>
        <begin position="819"/>
        <end position="950"/>
    </location>
</feature>
<evidence type="ECO:0000313" key="31">
    <source>
        <dbReference type="Proteomes" id="UP001085076"/>
    </source>
</evidence>
<evidence type="ECO:0000256" key="14">
    <source>
        <dbReference type="ARBA" id="ARBA00023015"/>
    </source>
</evidence>
<evidence type="ECO:0000256" key="18">
    <source>
        <dbReference type="ARBA" id="ARBA00023180"/>
    </source>
</evidence>
<feature type="signal peptide" evidence="27">
    <location>
        <begin position="1"/>
        <end position="23"/>
    </location>
</feature>
<evidence type="ECO:0000256" key="9">
    <source>
        <dbReference type="ARBA" id="ARBA00022777"/>
    </source>
</evidence>
<feature type="transmembrane region" description="Helical" evidence="26">
    <location>
        <begin position="413"/>
        <end position="435"/>
    </location>
</feature>
<keyword evidence="4" id="KW-0507">mRNA processing</keyword>
<evidence type="ECO:0000256" key="11">
    <source>
        <dbReference type="ARBA" id="ARBA00022824"/>
    </source>
</evidence>
<keyword evidence="12" id="KW-0067">ATP-binding</keyword>
<comment type="catalytic activity">
    <reaction evidence="22">
        <text>L-threonyl-[protein] + ATP = O-phospho-L-threonyl-[protein] + ADP + H(+)</text>
        <dbReference type="Rhea" id="RHEA:46608"/>
        <dbReference type="Rhea" id="RHEA-COMP:11060"/>
        <dbReference type="Rhea" id="RHEA-COMP:11605"/>
        <dbReference type="ChEBI" id="CHEBI:15378"/>
        <dbReference type="ChEBI" id="CHEBI:30013"/>
        <dbReference type="ChEBI" id="CHEBI:30616"/>
        <dbReference type="ChEBI" id="CHEBI:61977"/>
        <dbReference type="ChEBI" id="CHEBI:456216"/>
        <dbReference type="EC" id="2.7.11.1"/>
    </reaction>
</comment>
<dbReference type="EC" id="2.7.11.1" evidence="2"/>
<dbReference type="Pfam" id="PF00069">
    <property type="entry name" value="Pkinase"/>
    <property type="match status" value="1"/>
</dbReference>
<name>A0A9D5HA59_9LILI</name>
<evidence type="ECO:0000256" key="2">
    <source>
        <dbReference type="ARBA" id="ARBA00012513"/>
    </source>
</evidence>
<comment type="catalytic activity">
    <reaction evidence="23">
        <text>L-seryl-[protein] + ATP = O-phospho-L-seryl-[protein] + ADP + H(+)</text>
        <dbReference type="Rhea" id="RHEA:17989"/>
        <dbReference type="Rhea" id="RHEA-COMP:9863"/>
        <dbReference type="Rhea" id="RHEA-COMP:11604"/>
        <dbReference type="ChEBI" id="CHEBI:15378"/>
        <dbReference type="ChEBI" id="CHEBI:29999"/>
        <dbReference type="ChEBI" id="CHEBI:30616"/>
        <dbReference type="ChEBI" id="CHEBI:83421"/>
        <dbReference type="ChEBI" id="CHEBI:456216"/>
        <dbReference type="EC" id="2.7.11.1"/>
    </reaction>
</comment>
<dbReference type="GO" id="GO:0008380">
    <property type="term" value="P:RNA splicing"/>
    <property type="evidence" value="ECO:0007669"/>
    <property type="project" value="UniProtKB-KW"/>
</dbReference>
<keyword evidence="14" id="KW-0805">Transcription regulation</keyword>
<dbReference type="GO" id="GO:0004521">
    <property type="term" value="F:RNA endonuclease activity"/>
    <property type="evidence" value="ECO:0007669"/>
    <property type="project" value="InterPro"/>
</dbReference>
<evidence type="ECO:0000256" key="27">
    <source>
        <dbReference type="SAM" id="SignalP"/>
    </source>
</evidence>
<evidence type="ECO:0000256" key="5">
    <source>
        <dbReference type="ARBA" id="ARBA00022679"/>
    </source>
</evidence>
<dbReference type="FunFam" id="1.10.510.10:FF:000463">
    <property type="entry name" value="Serine/threonine-protein kinase/endoribonuclease IRE1a"/>
    <property type="match status" value="1"/>
</dbReference>
<comment type="subcellular location">
    <subcellularLocation>
        <location evidence="1">Endoplasmic reticulum membrane</location>
        <topology evidence="1">Single-pass type I membrane protein</topology>
    </subcellularLocation>
</comment>
<dbReference type="FunFam" id="1.20.1440.180:FF:000002">
    <property type="entry name" value="Serine/threonine-protein kinase/endoribonuclease IRE1"/>
    <property type="match status" value="1"/>
</dbReference>
<dbReference type="SUPFAM" id="SSF56112">
    <property type="entry name" value="Protein kinase-like (PK-like)"/>
    <property type="match status" value="1"/>
</dbReference>
<evidence type="ECO:0000256" key="24">
    <source>
        <dbReference type="ARBA" id="ARBA00065357"/>
    </source>
</evidence>
<keyword evidence="3" id="KW-0723">Serine/threonine-protein kinase</keyword>
<keyword evidence="8" id="KW-0547">Nucleotide-binding</keyword>
<keyword evidence="18" id="KW-0325">Glycoprotein</keyword>
<accession>A0A9D5HA59</accession>
<evidence type="ECO:0000256" key="19">
    <source>
        <dbReference type="ARBA" id="ARBA00023187"/>
    </source>
</evidence>
<organism evidence="30 31">
    <name type="scientific">Dioscorea zingiberensis</name>
    <dbReference type="NCBI Taxonomy" id="325984"/>
    <lineage>
        <taxon>Eukaryota</taxon>
        <taxon>Viridiplantae</taxon>
        <taxon>Streptophyta</taxon>
        <taxon>Embryophyta</taxon>
        <taxon>Tracheophyta</taxon>
        <taxon>Spermatophyta</taxon>
        <taxon>Magnoliopsida</taxon>
        <taxon>Liliopsida</taxon>
        <taxon>Dioscoreales</taxon>
        <taxon>Dioscoreaceae</taxon>
        <taxon>Dioscorea</taxon>
    </lineage>
</organism>
<evidence type="ECO:0000256" key="26">
    <source>
        <dbReference type="SAM" id="Phobius"/>
    </source>
</evidence>
<keyword evidence="17" id="KW-0804">Transcription</keyword>
<dbReference type="Gene3D" id="3.30.200.20">
    <property type="entry name" value="Phosphorylase Kinase, domain 1"/>
    <property type="match status" value="1"/>
</dbReference>
<feature type="region of interest" description="Disordered" evidence="25">
    <location>
        <begin position="340"/>
        <end position="363"/>
    </location>
</feature>
<evidence type="ECO:0000259" key="28">
    <source>
        <dbReference type="PROSITE" id="PS50011"/>
    </source>
</evidence>
<dbReference type="PROSITE" id="PS00108">
    <property type="entry name" value="PROTEIN_KINASE_ST"/>
    <property type="match status" value="1"/>
</dbReference>
<dbReference type="InterPro" id="IPR008271">
    <property type="entry name" value="Ser/Thr_kinase_AS"/>
</dbReference>
<keyword evidence="19" id="KW-0508">mRNA splicing</keyword>
<evidence type="ECO:0000256" key="25">
    <source>
        <dbReference type="SAM" id="MobiDB-lite"/>
    </source>
</evidence>
<evidence type="ECO:0000256" key="6">
    <source>
        <dbReference type="ARBA" id="ARBA00022692"/>
    </source>
</evidence>
<feature type="compositionally biased region" description="Low complexity" evidence="25">
    <location>
        <begin position="467"/>
        <end position="488"/>
    </location>
</feature>
<keyword evidence="11" id="KW-0256">Endoplasmic reticulum</keyword>
<evidence type="ECO:0000256" key="12">
    <source>
        <dbReference type="ARBA" id="ARBA00022840"/>
    </source>
</evidence>
<dbReference type="InterPro" id="IPR045133">
    <property type="entry name" value="IRE1/2-like"/>
</dbReference>
<keyword evidence="10" id="KW-0378">Hydrolase</keyword>
<evidence type="ECO:0000256" key="21">
    <source>
        <dbReference type="ARBA" id="ARBA00023268"/>
    </source>
</evidence>
<evidence type="ECO:0000256" key="3">
    <source>
        <dbReference type="ARBA" id="ARBA00022527"/>
    </source>
</evidence>
<evidence type="ECO:0000313" key="30">
    <source>
        <dbReference type="EMBL" id="KAJ0968867.1"/>
    </source>
</evidence>
<dbReference type="InterPro" id="IPR038357">
    <property type="entry name" value="KEN_sf"/>
</dbReference>
<keyword evidence="5" id="KW-0808">Transferase</keyword>
<evidence type="ECO:0000256" key="1">
    <source>
        <dbReference type="ARBA" id="ARBA00004115"/>
    </source>
</evidence>
<feature type="region of interest" description="Disordered" evidence="25">
    <location>
        <begin position="384"/>
        <end position="406"/>
    </location>
</feature>
<keyword evidence="15 26" id="KW-0472">Membrane</keyword>